<feature type="coiled-coil region" evidence="1">
    <location>
        <begin position="272"/>
        <end position="306"/>
    </location>
</feature>
<reference evidence="3" key="2">
    <citation type="submission" date="2022-01" db="EMBL/GenBank/DDBJ databases">
        <authorList>
            <person name="Yamashiro T."/>
            <person name="Shiraishi A."/>
            <person name="Satake H."/>
            <person name="Nakayama K."/>
        </authorList>
    </citation>
    <scope>NUCLEOTIDE SEQUENCE</scope>
</reference>
<reference evidence="3" key="1">
    <citation type="journal article" date="2022" name="Int. J. Mol. Sci.">
        <title>Draft Genome of Tanacetum Coccineum: Genomic Comparison of Closely Related Tanacetum-Family Plants.</title>
        <authorList>
            <person name="Yamashiro T."/>
            <person name="Shiraishi A."/>
            <person name="Nakayama K."/>
            <person name="Satake H."/>
        </authorList>
    </citation>
    <scope>NUCLEOTIDE SEQUENCE</scope>
</reference>
<gene>
    <name evidence="3" type="ORF">Tco_0860498</name>
</gene>
<evidence type="ECO:0000256" key="2">
    <source>
        <dbReference type="SAM" id="MobiDB-lite"/>
    </source>
</evidence>
<accession>A0ABQ5BIJ0</accession>
<keyword evidence="1" id="KW-0175">Coiled coil</keyword>
<organism evidence="3 4">
    <name type="scientific">Tanacetum coccineum</name>
    <dbReference type="NCBI Taxonomy" id="301880"/>
    <lineage>
        <taxon>Eukaryota</taxon>
        <taxon>Viridiplantae</taxon>
        <taxon>Streptophyta</taxon>
        <taxon>Embryophyta</taxon>
        <taxon>Tracheophyta</taxon>
        <taxon>Spermatophyta</taxon>
        <taxon>Magnoliopsida</taxon>
        <taxon>eudicotyledons</taxon>
        <taxon>Gunneridae</taxon>
        <taxon>Pentapetalae</taxon>
        <taxon>asterids</taxon>
        <taxon>campanulids</taxon>
        <taxon>Asterales</taxon>
        <taxon>Asteraceae</taxon>
        <taxon>Asteroideae</taxon>
        <taxon>Anthemideae</taxon>
        <taxon>Anthemidinae</taxon>
        <taxon>Tanacetum</taxon>
    </lineage>
</organism>
<evidence type="ECO:0000313" key="3">
    <source>
        <dbReference type="EMBL" id="GJT13456.1"/>
    </source>
</evidence>
<feature type="region of interest" description="Disordered" evidence="2">
    <location>
        <begin position="219"/>
        <end position="242"/>
    </location>
</feature>
<comment type="caution">
    <text evidence="3">The sequence shown here is derived from an EMBL/GenBank/DDBJ whole genome shotgun (WGS) entry which is preliminary data.</text>
</comment>
<proteinExistence type="predicted"/>
<protein>
    <submittedName>
        <fullName evidence="3">Uncharacterized protein</fullName>
    </submittedName>
</protein>
<evidence type="ECO:0000256" key="1">
    <source>
        <dbReference type="SAM" id="Coils"/>
    </source>
</evidence>
<evidence type="ECO:0000313" key="4">
    <source>
        <dbReference type="Proteomes" id="UP001151760"/>
    </source>
</evidence>
<dbReference type="EMBL" id="BQNB010013232">
    <property type="protein sequence ID" value="GJT13456.1"/>
    <property type="molecule type" value="Genomic_DNA"/>
</dbReference>
<keyword evidence="4" id="KW-1185">Reference proteome</keyword>
<feature type="compositionally biased region" description="Pro residues" evidence="2">
    <location>
        <begin position="233"/>
        <end position="242"/>
    </location>
</feature>
<sequence>MAYQDMAPLPPHDQRHIWLHYQVEGYTEEIVHHFEQRLETIFESTYMIGSEMGLDVADTLCFQLGGARRSMIWRQIILALGLYTAEEMVEGGFEAFWLGSERVIPDKGYLSGYWIEISSGMDFLRSAPSYTYIRDPVRRLCHRLISYNIFGRGQYLFKHAEGRKSGGRLSGGHFIGRLAHHFGLVSDDGQRGLNVVTRELPLIDMASCCGCCPRGAEDAPDMDEGTQAVPAPIYAPPLPPPPAVEKEKVIKENSDSIASLRSEVASLKVKGSSDVKKQVQKAHTRAHELENQVENLQLELGVMSSLREPEATCHDIGAEVALFRLYARNPR</sequence>
<dbReference type="Proteomes" id="UP001151760">
    <property type="component" value="Unassembled WGS sequence"/>
</dbReference>
<dbReference type="PANTHER" id="PTHR34360:SF1">
    <property type="entry name" value="OS08G0519400 PROTEIN"/>
    <property type="match status" value="1"/>
</dbReference>
<name>A0ABQ5BIJ0_9ASTR</name>
<dbReference type="PANTHER" id="PTHR34360">
    <property type="entry name" value="OS08G0519400 PROTEIN"/>
    <property type="match status" value="1"/>
</dbReference>